<sequence length="879" mass="98845">MGTLSRRELDRSKRKDRQSQSDIKKLRKENELLKKEIWNLRDEYCKLEDLLKKQQNIREHSEELENCSENEDGDEYSDEYEDDEEGDESGEEASESDELEEGKIKEESVENAENQKISTEVLGNNVTSSTTRARPNFDNLPSVNEEDESTIVEDKVVNADPRDQRSISTAQSASISSATMTQSKNFPYYTTSFDQAVPLTTTSFGYQTDCPFIFPTLGDARGYSNIIAANRNCLPMTCPKTFSDGTSFSINPQTILATTSQLESNVEISSQSSAFPSVVSTATPPIGWQSNANRENPITLPNFSLLTNTTEDMSLNAKNEILLRSNLHSNFDDTEKKISFDSNISNPAQNLINFTSSSSSIVQNSNLAIDMNNMQLIDKKPPTAVGPKQLFSPLATKWKLPKKHNYSMDSFDDELKIEQGDAKPFFSSENLSTTKDKLTISPEHRTRLTKSKSCDFFKLYTPFCENVDFAKNKRCKSDSILHNIFRKLKTIKSLNRIDRSVKESKSSSPNTPDVKLPLIDYKFLNNPFLQNFEQAYQNFPLRTGGQSPIIHPLSIQISESPVPTSGYSSPVRMQPSFTGPNMADQECNVCRRKGLELLRLTTSPTKNIDCNTEYQVTSFETPSPHTMRIPPLTPYEIDALRRMPAGTSPLPHNSKLYQNVPFEPRGAAVYYPGQGMGMYYDTVAMKVPVQTQTSPEDQVLIQVDIEPKTQDTSQENAKMEPDQPKKRHSRRGKSGSVKEKKISIKSKESSKKRSSCTPESLIGKSRNFEGRDDKRESRSSSSGQESPKKEHTKRVSLYVSTKKRPSLSSRTSRSYSVENERERSLAMRDETFDGNAMNSEIRKINSISNRESTSGEKARRGSTTSGNVPWCACWGNGCC</sequence>
<dbReference type="EMBL" id="JBJJXI010000050">
    <property type="protein sequence ID" value="KAL3400842.1"/>
    <property type="molecule type" value="Genomic_DNA"/>
</dbReference>
<evidence type="ECO:0000256" key="1">
    <source>
        <dbReference type="SAM" id="MobiDB-lite"/>
    </source>
</evidence>
<feature type="region of interest" description="Disordered" evidence="1">
    <location>
        <begin position="706"/>
        <end position="865"/>
    </location>
</feature>
<feature type="compositionally biased region" description="Low complexity" evidence="1">
    <location>
        <begin position="806"/>
        <end position="816"/>
    </location>
</feature>
<feature type="region of interest" description="Disordered" evidence="1">
    <location>
        <begin position="1"/>
        <end position="22"/>
    </location>
</feature>
<dbReference type="Proteomes" id="UP001627154">
    <property type="component" value="Unassembled WGS sequence"/>
</dbReference>
<name>A0ABD2X7J9_9HYME</name>
<gene>
    <name evidence="2" type="ORF">TKK_005981</name>
</gene>
<accession>A0ABD2X7J9</accession>
<feature type="compositionally biased region" description="Basic and acidic residues" evidence="1">
    <location>
        <begin position="766"/>
        <end position="778"/>
    </location>
</feature>
<evidence type="ECO:0008006" key="4">
    <source>
        <dbReference type="Google" id="ProtNLM"/>
    </source>
</evidence>
<protein>
    <recommendedName>
        <fullName evidence="4">BZIP domain-containing protein</fullName>
    </recommendedName>
</protein>
<feature type="compositionally biased region" description="Acidic residues" evidence="1">
    <location>
        <begin position="64"/>
        <end position="100"/>
    </location>
</feature>
<feature type="compositionally biased region" description="Polar residues" evidence="1">
    <location>
        <begin position="111"/>
        <end position="133"/>
    </location>
</feature>
<evidence type="ECO:0000313" key="2">
    <source>
        <dbReference type="EMBL" id="KAL3400842.1"/>
    </source>
</evidence>
<reference evidence="2 3" key="1">
    <citation type="journal article" date="2024" name="bioRxiv">
        <title>A reference genome for Trichogramma kaykai: A tiny desert-dwelling parasitoid wasp with competing sex-ratio distorters.</title>
        <authorList>
            <person name="Culotta J."/>
            <person name="Lindsey A.R."/>
        </authorList>
    </citation>
    <scope>NUCLEOTIDE SEQUENCE [LARGE SCALE GENOMIC DNA]</scope>
    <source>
        <strain evidence="2 3">KSX58</strain>
    </source>
</reference>
<feature type="compositionally biased region" description="Basic and acidic residues" evidence="1">
    <location>
        <begin position="818"/>
        <end position="831"/>
    </location>
</feature>
<evidence type="ECO:0000313" key="3">
    <source>
        <dbReference type="Proteomes" id="UP001627154"/>
    </source>
</evidence>
<comment type="caution">
    <text evidence="2">The sequence shown here is derived from an EMBL/GenBank/DDBJ whole genome shotgun (WGS) entry which is preliminary data.</text>
</comment>
<feature type="region of interest" description="Disordered" evidence="1">
    <location>
        <begin position="58"/>
        <end position="149"/>
    </location>
</feature>
<keyword evidence="3" id="KW-1185">Reference proteome</keyword>
<proteinExistence type="predicted"/>
<organism evidence="2 3">
    <name type="scientific">Trichogramma kaykai</name>
    <dbReference type="NCBI Taxonomy" id="54128"/>
    <lineage>
        <taxon>Eukaryota</taxon>
        <taxon>Metazoa</taxon>
        <taxon>Ecdysozoa</taxon>
        <taxon>Arthropoda</taxon>
        <taxon>Hexapoda</taxon>
        <taxon>Insecta</taxon>
        <taxon>Pterygota</taxon>
        <taxon>Neoptera</taxon>
        <taxon>Endopterygota</taxon>
        <taxon>Hymenoptera</taxon>
        <taxon>Apocrita</taxon>
        <taxon>Proctotrupomorpha</taxon>
        <taxon>Chalcidoidea</taxon>
        <taxon>Trichogrammatidae</taxon>
        <taxon>Trichogramma</taxon>
    </lineage>
</organism>
<feature type="compositionally biased region" description="Basic and acidic residues" evidence="1">
    <location>
        <begin position="736"/>
        <end position="751"/>
    </location>
</feature>
<dbReference type="AlphaFoldDB" id="A0ABD2X7J9"/>